<dbReference type="EMBL" id="CAIF01000164">
    <property type="protein sequence ID" value="CCH44879.1"/>
    <property type="molecule type" value="Genomic_DNA"/>
</dbReference>
<evidence type="ECO:0000313" key="1">
    <source>
        <dbReference type="EMBL" id="CCH44879.1"/>
    </source>
</evidence>
<sequence length="286" mass="34063">MFSTFGKTAIGKTFWEVLNNPTILDFDYSYDELSDLDFKFQKSNIGEFIQTILSIYWFISCYFIEFYNDWSKFLFQYDLINFFLSFFIEFEPYNPSSNIKHIGYLYNKNDNDVQLFSNMSKIVHYCYSANIKKLSIFYQNEMKYNDAEIVFNLLKYLIQYEFKVYNDDSYKIEFLVGEKSFEISNMITDEPAKLIINLNYNVDDVDMLLIDEKPVNGAQFKLPVVNNDPRYKKRVYIVKQYSIGNLNKLVIDADGSRENSFIDTVNELVPQSWQLNPNIDDFFMEF</sequence>
<evidence type="ECO:0000313" key="2">
    <source>
        <dbReference type="Proteomes" id="UP000009328"/>
    </source>
</evidence>
<dbReference type="AlphaFoldDB" id="K0KU02"/>
<gene>
    <name evidence="1" type="ORF">BN7_4448</name>
</gene>
<organism evidence="1 2">
    <name type="scientific">Wickerhamomyces ciferrii (strain ATCC 14091 / BCRC 22168 / CBS 111 / JCM 3599 / NBRC 0793 / NRRL Y-1031 F-60-10)</name>
    <name type="common">Yeast</name>
    <name type="synonym">Pichia ciferrii</name>
    <dbReference type="NCBI Taxonomy" id="1206466"/>
    <lineage>
        <taxon>Eukaryota</taxon>
        <taxon>Fungi</taxon>
        <taxon>Dikarya</taxon>
        <taxon>Ascomycota</taxon>
        <taxon>Saccharomycotina</taxon>
        <taxon>Saccharomycetes</taxon>
        <taxon>Phaffomycetales</taxon>
        <taxon>Wickerhamomycetaceae</taxon>
        <taxon>Wickerhamomyces</taxon>
    </lineage>
</organism>
<protein>
    <submittedName>
        <fullName evidence="1">Uncharacterized protein</fullName>
    </submittedName>
</protein>
<accession>K0KU02</accession>
<proteinExistence type="predicted"/>
<dbReference type="HOGENOM" id="CLU_973882_0_0_1"/>
<reference evidence="1 2" key="1">
    <citation type="journal article" date="2012" name="Eukaryot. Cell">
        <title>Draft genome sequence of Wickerhamomyces ciferrii NRRL Y-1031 F-60-10.</title>
        <authorList>
            <person name="Schneider J."/>
            <person name="Andrea H."/>
            <person name="Blom J."/>
            <person name="Jaenicke S."/>
            <person name="Ruckert C."/>
            <person name="Schorsch C."/>
            <person name="Szczepanowski R."/>
            <person name="Farwick M."/>
            <person name="Goesmann A."/>
            <person name="Puhler A."/>
            <person name="Schaffer S."/>
            <person name="Tauch A."/>
            <person name="Kohler T."/>
            <person name="Brinkrolf K."/>
        </authorList>
    </citation>
    <scope>NUCLEOTIDE SEQUENCE [LARGE SCALE GENOMIC DNA]</scope>
    <source>
        <strain evidence="2">ATCC 14091 / BCRC 22168 / CBS 111 / JCM 3599 / NBRC 0793 / NRRL Y-1031 F-60-10</strain>
    </source>
</reference>
<name>K0KU02_WICCF</name>
<keyword evidence="2" id="KW-1185">Reference proteome</keyword>
<dbReference type="InParanoid" id="K0KU02"/>
<dbReference type="Proteomes" id="UP000009328">
    <property type="component" value="Unassembled WGS sequence"/>
</dbReference>
<comment type="caution">
    <text evidence="1">The sequence shown here is derived from an EMBL/GenBank/DDBJ whole genome shotgun (WGS) entry which is preliminary data.</text>
</comment>